<reference evidence="3 4" key="1">
    <citation type="journal article" date="2006" name="Science">
        <title>Genome of rice cluster I archaea -- the key methane producers in the rice rhizosphere.</title>
        <authorList>
            <person name="Erkel C."/>
            <person name="Kube M."/>
            <person name="Reinhardt R."/>
            <person name="Liesack W."/>
        </authorList>
    </citation>
    <scope>NUCLEOTIDE SEQUENCE [LARGE SCALE GENOMIC DNA]</scope>
    <source>
        <strain evidence="4">DSM 22066 / NBRC 105507 / MRE50</strain>
    </source>
</reference>
<evidence type="ECO:0000313" key="3">
    <source>
        <dbReference type="EMBL" id="CAJ38188.1"/>
    </source>
</evidence>
<gene>
    <name evidence="3" type="ORF">RRC496</name>
</gene>
<evidence type="ECO:0000256" key="1">
    <source>
        <dbReference type="SAM" id="MobiDB-lite"/>
    </source>
</evidence>
<dbReference type="eggNOG" id="arCOG05256">
    <property type="taxonomic scope" value="Archaea"/>
</dbReference>
<dbReference type="STRING" id="351160.RRC496"/>
<feature type="compositionally biased region" description="Basic and acidic residues" evidence="1">
    <location>
        <begin position="1"/>
        <end position="15"/>
    </location>
</feature>
<dbReference type="Pfam" id="PF13298">
    <property type="entry name" value="LigD_N"/>
    <property type="match status" value="1"/>
</dbReference>
<dbReference type="GeneID" id="5145660"/>
<organism evidence="3 4">
    <name type="scientific">Methanocella arvoryzae (strain DSM 22066 / NBRC 105507 / MRE50)</name>
    <dbReference type="NCBI Taxonomy" id="351160"/>
    <lineage>
        <taxon>Archaea</taxon>
        <taxon>Methanobacteriati</taxon>
        <taxon>Methanobacteriota</taxon>
        <taxon>Stenosarchaea group</taxon>
        <taxon>Methanomicrobia</taxon>
        <taxon>Methanocellales</taxon>
        <taxon>Methanocellaceae</taxon>
        <taxon>Methanocella</taxon>
    </lineage>
</organism>
<feature type="domain" description="DNA ligase D 3'-phosphoesterase" evidence="2">
    <location>
        <begin position="38"/>
        <end position="153"/>
    </location>
</feature>
<evidence type="ECO:0000313" key="4">
    <source>
        <dbReference type="Proteomes" id="UP000000663"/>
    </source>
</evidence>
<evidence type="ECO:0000259" key="2">
    <source>
        <dbReference type="Pfam" id="PF13298"/>
    </source>
</evidence>
<keyword evidence="4" id="KW-1185">Reference proteome</keyword>
<dbReference type="OrthoDB" id="8456at2157"/>
<feature type="region of interest" description="Disordered" evidence="1">
    <location>
        <begin position="1"/>
        <end position="32"/>
    </location>
</feature>
<dbReference type="AlphaFoldDB" id="Q0W0A5"/>
<dbReference type="KEGG" id="rci:RRC496"/>
<dbReference type="InterPro" id="IPR014144">
    <property type="entry name" value="LigD_PE_domain"/>
</dbReference>
<dbReference type="NCBIfam" id="TIGR02777">
    <property type="entry name" value="LigD_PE_dom"/>
    <property type="match status" value="1"/>
</dbReference>
<protein>
    <recommendedName>
        <fullName evidence="2">DNA ligase D 3'-phosphoesterase domain-containing protein</fullName>
    </recommendedName>
</protein>
<dbReference type="PANTHER" id="PTHR39465">
    <property type="entry name" value="DNA LIGASE D, 3'-PHOSPHOESTERASE DOMAIN"/>
    <property type="match status" value="1"/>
</dbReference>
<sequence length="199" mass="22234">MPSDRNLEPYREKRQFTRTPEPYGREEAPSDKPIFVVQKHDASHLHYDFRLEVGGVLKSWAVPKGPSVDSKVKRLAMPTEDHPLDYAGFEGTIPEGNYGAGTVMVWDTGTYSNLRETKPAGRGHAAMEQAVTEGKIEVRLDGKKLKGNYALIRTGLQGKGWLLFKMKDEFDRPGYDIVVEEPDSALTGRTLNEIAGTKN</sequence>
<proteinExistence type="predicted"/>
<dbReference type="PANTHER" id="PTHR39465:SF1">
    <property type="entry name" value="DNA LIGASE D 3'-PHOSPHOESTERASE DOMAIN-CONTAINING PROTEIN"/>
    <property type="match status" value="1"/>
</dbReference>
<dbReference type="Proteomes" id="UP000000663">
    <property type="component" value="Chromosome"/>
</dbReference>
<name>Q0W0A5_METAR</name>
<accession>Q0W0A5</accession>
<dbReference type="RefSeq" id="WP_012034405.1">
    <property type="nucleotide sequence ID" value="NC_009464.1"/>
</dbReference>
<dbReference type="EMBL" id="AM114193">
    <property type="protein sequence ID" value="CAJ38188.1"/>
    <property type="molecule type" value="Genomic_DNA"/>
</dbReference>
<dbReference type="PATRIC" id="fig|351160.9.peg.84"/>